<comment type="similarity">
    <text evidence="1 9">Belongs to the peptidase S11 family.</text>
</comment>
<keyword evidence="14" id="KW-1185">Reference proteome</keyword>
<evidence type="ECO:0000256" key="2">
    <source>
        <dbReference type="ARBA" id="ARBA00022729"/>
    </source>
</evidence>
<dbReference type="PANTHER" id="PTHR21581">
    <property type="entry name" value="D-ALANYL-D-ALANINE CARBOXYPEPTIDASE"/>
    <property type="match status" value="1"/>
</dbReference>
<proteinExistence type="inferred from homology"/>
<dbReference type="EMBL" id="BMEV01000010">
    <property type="protein sequence ID" value="GGH71884.1"/>
    <property type="molecule type" value="Genomic_DNA"/>
</dbReference>
<dbReference type="Proteomes" id="UP000602050">
    <property type="component" value="Unassembled WGS sequence"/>
</dbReference>
<keyword evidence="5" id="KW-0573">Peptidoglycan synthesis</keyword>
<feature type="domain" description="Peptidase S11 D-alanyl-D-alanine carboxypeptidase A N-terminal" evidence="12">
    <location>
        <begin position="26"/>
        <end position="253"/>
    </location>
</feature>
<keyword evidence="10" id="KW-0812">Transmembrane</keyword>
<protein>
    <submittedName>
        <fullName evidence="13">D-alanyl-D-alanine carboxypeptidase</fullName>
    </submittedName>
</protein>
<keyword evidence="13" id="KW-0645">Protease</keyword>
<dbReference type="Gene3D" id="3.40.710.10">
    <property type="entry name" value="DD-peptidase/beta-lactamase superfamily"/>
    <property type="match status" value="1"/>
</dbReference>
<keyword evidence="2 11" id="KW-0732">Signal</keyword>
<keyword evidence="13" id="KW-0121">Carboxypeptidase</keyword>
<dbReference type="GO" id="GO:0008360">
    <property type="term" value="P:regulation of cell shape"/>
    <property type="evidence" value="ECO:0007669"/>
    <property type="project" value="UniProtKB-KW"/>
</dbReference>
<reference evidence="13" key="1">
    <citation type="journal article" date="2014" name="Int. J. Syst. Evol. Microbiol.">
        <title>Complete genome sequence of Corynebacterium casei LMG S-19264T (=DSM 44701T), isolated from a smear-ripened cheese.</title>
        <authorList>
            <consortium name="US DOE Joint Genome Institute (JGI-PGF)"/>
            <person name="Walter F."/>
            <person name="Albersmeier A."/>
            <person name="Kalinowski J."/>
            <person name="Ruckert C."/>
        </authorList>
    </citation>
    <scope>NUCLEOTIDE SEQUENCE</scope>
    <source>
        <strain evidence="13">CGMCC 1.12360</strain>
    </source>
</reference>
<dbReference type="GO" id="GO:0006508">
    <property type="term" value="P:proteolysis"/>
    <property type="evidence" value="ECO:0007669"/>
    <property type="project" value="InterPro"/>
</dbReference>
<dbReference type="Pfam" id="PF00768">
    <property type="entry name" value="Peptidase_S11"/>
    <property type="match status" value="1"/>
</dbReference>
<organism evidence="13 14">
    <name type="scientific">Compostibacillus humi</name>
    <dbReference type="NCBI Taxonomy" id="1245525"/>
    <lineage>
        <taxon>Bacteria</taxon>
        <taxon>Bacillati</taxon>
        <taxon>Bacillota</taxon>
        <taxon>Bacilli</taxon>
        <taxon>Bacillales</taxon>
        <taxon>Bacillaceae</taxon>
        <taxon>Compostibacillus</taxon>
    </lineage>
</organism>
<evidence type="ECO:0000256" key="4">
    <source>
        <dbReference type="ARBA" id="ARBA00022960"/>
    </source>
</evidence>
<evidence type="ECO:0000256" key="6">
    <source>
        <dbReference type="ARBA" id="ARBA00023316"/>
    </source>
</evidence>
<reference evidence="13" key="2">
    <citation type="submission" date="2020-09" db="EMBL/GenBank/DDBJ databases">
        <authorList>
            <person name="Sun Q."/>
            <person name="Zhou Y."/>
        </authorList>
    </citation>
    <scope>NUCLEOTIDE SEQUENCE</scope>
    <source>
        <strain evidence="13">CGMCC 1.12360</strain>
    </source>
</reference>
<dbReference type="SUPFAM" id="SSF56601">
    <property type="entry name" value="beta-lactamase/transpeptidase-like"/>
    <property type="match status" value="1"/>
</dbReference>
<keyword evidence="6" id="KW-0961">Cell wall biogenesis/degradation</keyword>
<name>A0A8J2ZR53_9BACI</name>
<gene>
    <name evidence="13" type="ORF">GCM10010978_08260</name>
</gene>
<feature type="active site" description="Proton acceptor" evidence="7">
    <location>
        <position position="62"/>
    </location>
</feature>
<accession>A0A8J2ZR53</accession>
<feature type="active site" evidence="7">
    <location>
        <position position="114"/>
    </location>
</feature>
<evidence type="ECO:0000256" key="10">
    <source>
        <dbReference type="SAM" id="Phobius"/>
    </source>
</evidence>
<keyword evidence="4" id="KW-0133">Cell shape</keyword>
<feature type="chain" id="PRO_5038888994" evidence="11">
    <location>
        <begin position="24"/>
        <end position="386"/>
    </location>
</feature>
<dbReference type="InterPro" id="IPR012338">
    <property type="entry name" value="Beta-lactam/transpept-like"/>
</dbReference>
<dbReference type="AlphaFoldDB" id="A0A8J2ZR53"/>
<evidence type="ECO:0000256" key="7">
    <source>
        <dbReference type="PIRSR" id="PIRSR618044-1"/>
    </source>
</evidence>
<keyword evidence="10" id="KW-0472">Membrane</keyword>
<dbReference type="InterPro" id="IPR018044">
    <property type="entry name" value="Peptidase_S11"/>
</dbReference>
<evidence type="ECO:0000259" key="12">
    <source>
        <dbReference type="Pfam" id="PF00768"/>
    </source>
</evidence>
<feature type="signal peptide" evidence="11">
    <location>
        <begin position="1"/>
        <end position="23"/>
    </location>
</feature>
<dbReference type="PRINTS" id="PR00725">
    <property type="entry name" value="DADACBPTASE1"/>
</dbReference>
<evidence type="ECO:0000313" key="14">
    <source>
        <dbReference type="Proteomes" id="UP000602050"/>
    </source>
</evidence>
<dbReference type="GO" id="GO:0009002">
    <property type="term" value="F:serine-type D-Ala-D-Ala carboxypeptidase activity"/>
    <property type="evidence" value="ECO:0007669"/>
    <property type="project" value="InterPro"/>
</dbReference>
<dbReference type="GO" id="GO:0009252">
    <property type="term" value="P:peptidoglycan biosynthetic process"/>
    <property type="evidence" value="ECO:0007669"/>
    <property type="project" value="UniProtKB-KW"/>
</dbReference>
<feature type="transmembrane region" description="Helical" evidence="10">
    <location>
        <begin position="357"/>
        <end position="378"/>
    </location>
</feature>
<evidence type="ECO:0000256" key="9">
    <source>
        <dbReference type="RuleBase" id="RU004016"/>
    </source>
</evidence>
<evidence type="ECO:0000256" key="5">
    <source>
        <dbReference type="ARBA" id="ARBA00022984"/>
    </source>
</evidence>
<keyword evidence="10" id="KW-1133">Transmembrane helix</keyword>
<comment type="caution">
    <text evidence="13">The sequence shown here is derived from an EMBL/GenBank/DDBJ whole genome shotgun (WGS) entry which is preliminary data.</text>
</comment>
<dbReference type="RefSeq" id="WP_188391110.1">
    <property type="nucleotide sequence ID" value="NZ_BMEV01000010.1"/>
</dbReference>
<evidence type="ECO:0000313" key="13">
    <source>
        <dbReference type="EMBL" id="GGH71884.1"/>
    </source>
</evidence>
<evidence type="ECO:0000256" key="3">
    <source>
        <dbReference type="ARBA" id="ARBA00022801"/>
    </source>
</evidence>
<dbReference type="GO" id="GO:0071555">
    <property type="term" value="P:cell wall organization"/>
    <property type="evidence" value="ECO:0007669"/>
    <property type="project" value="UniProtKB-KW"/>
</dbReference>
<feature type="active site" description="Acyl-ester intermediate" evidence="7">
    <location>
        <position position="59"/>
    </location>
</feature>
<dbReference type="InterPro" id="IPR001967">
    <property type="entry name" value="Peptidase_S11_N"/>
</dbReference>
<dbReference type="PANTHER" id="PTHR21581:SF33">
    <property type="entry name" value="D-ALANYL-D-ALANINE CARBOXYPEPTIDASE DACB"/>
    <property type="match status" value="1"/>
</dbReference>
<sequence length="386" mass="42851">MKRIIYVLMLSMFAMLIHASWTAAEEGLNIESEAAVLLEGNSGQVLYQKNGDQQMYPASLTKIATAIFVIENFNLEDTVTVSEEAVETIGTKVYLEAGEQVSLKKLVQGMLINSGNDAAAAIAEHVSGSIKNFSVELNKYLKGTVGVENTHFTNPHGLFDEEHYTTAIDLAKITQYALQNDTFKEIFGTKQLEWDGKSWDTTLLTHHLMLKGEIPYEEVTGGKTGFVNESGYTLATSAENEAVDLIVITLNGNNEYVAYEDTGALLDYGLNGFFNQTIQQGTEYITEEKKYTLPEDVVYTVQKDQSVTKKVNDEGMLQIVNEEGTSITSAALKPVEEQSEKNPVSNEKRSHTDISPFYNAVAFLSVFFIFMILAIVYLKKKSHIHS</sequence>
<evidence type="ECO:0000256" key="8">
    <source>
        <dbReference type="PIRSR" id="PIRSR618044-2"/>
    </source>
</evidence>
<keyword evidence="3" id="KW-0378">Hydrolase</keyword>
<evidence type="ECO:0000256" key="11">
    <source>
        <dbReference type="SAM" id="SignalP"/>
    </source>
</evidence>
<feature type="binding site" evidence="8">
    <location>
        <position position="223"/>
    </location>
    <ligand>
        <name>substrate</name>
    </ligand>
</feature>
<evidence type="ECO:0000256" key="1">
    <source>
        <dbReference type="ARBA" id="ARBA00007164"/>
    </source>
</evidence>